<dbReference type="EMBL" id="CADCXU010028254">
    <property type="protein sequence ID" value="CAB0014957.1"/>
    <property type="molecule type" value="Genomic_DNA"/>
</dbReference>
<evidence type="ECO:0000313" key="1">
    <source>
        <dbReference type="EMBL" id="CAB0014957.1"/>
    </source>
</evidence>
<sequence>MENSIFLSEKRDVCEVRKKGGETFRKHMEFVRKNFPDVTVREITRWIRKMTHNEDSRFHHNLGTTTASLFKNAITFCWFSKLSPVFAHWNKRDQRETSKTRFFRRPCSATSSD</sequence>
<name>A0A6H5HEI1_9HEMI</name>
<protein>
    <submittedName>
        <fullName evidence="1">Uncharacterized protein</fullName>
    </submittedName>
</protein>
<dbReference type="AlphaFoldDB" id="A0A6H5HEI1"/>
<evidence type="ECO:0000313" key="2">
    <source>
        <dbReference type="Proteomes" id="UP000479000"/>
    </source>
</evidence>
<organism evidence="1 2">
    <name type="scientific">Nesidiocoris tenuis</name>
    <dbReference type="NCBI Taxonomy" id="355587"/>
    <lineage>
        <taxon>Eukaryota</taxon>
        <taxon>Metazoa</taxon>
        <taxon>Ecdysozoa</taxon>
        <taxon>Arthropoda</taxon>
        <taxon>Hexapoda</taxon>
        <taxon>Insecta</taxon>
        <taxon>Pterygota</taxon>
        <taxon>Neoptera</taxon>
        <taxon>Paraneoptera</taxon>
        <taxon>Hemiptera</taxon>
        <taxon>Heteroptera</taxon>
        <taxon>Panheteroptera</taxon>
        <taxon>Cimicomorpha</taxon>
        <taxon>Miridae</taxon>
        <taxon>Dicyphina</taxon>
        <taxon>Nesidiocoris</taxon>
    </lineage>
</organism>
<dbReference type="Proteomes" id="UP000479000">
    <property type="component" value="Unassembled WGS sequence"/>
</dbReference>
<feature type="non-terminal residue" evidence="1">
    <location>
        <position position="113"/>
    </location>
</feature>
<accession>A0A6H5HEI1</accession>
<proteinExistence type="predicted"/>
<reference evidence="1 2" key="1">
    <citation type="submission" date="2020-02" db="EMBL/GenBank/DDBJ databases">
        <authorList>
            <person name="Ferguson B K."/>
        </authorList>
    </citation>
    <scope>NUCLEOTIDE SEQUENCE [LARGE SCALE GENOMIC DNA]</scope>
</reference>
<keyword evidence="2" id="KW-1185">Reference proteome</keyword>
<gene>
    <name evidence="1" type="ORF">NTEN_LOCUS19357</name>
</gene>